<gene>
    <name evidence="1" type="ORF">QQ91_0004170</name>
</gene>
<dbReference type="AlphaFoldDB" id="A0ABD4T0J5"/>
<protein>
    <recommendedName>
        <fullName evidence="3">DNA helicase</fullName>
    </recommendedName>
</protein>
<reference evidence="1 2" key="1">
    <citation type="journal article" date="2015" name="Genome Announc.">
        <title>Draft Genome Sequence of Filamentous Marine Cyanobacterium Lyngbya confervoides Strain BDU141951.</title>
        <authorList>
            <person name="Chandrababunaidu M.M."/>
            <person name="Sen D."/>
            <person name="Tripathy S."/>
        </authorList>
    </citation>
    <scope>NUCLEOTIDE SEQUENCE [LARGE SCALE GENOMIC DNA]</scope>
    <source>
        <strain evidence="1 2">BDU141951</strain>
    </source>
</reference>
<proteinExistence type="predicted"/>
<name>A0ABD4T0J5_9CYAN</name>
<evidence type="ECO:0000313" key="1">
    <source>
        <dbReference type="EMBL" id="MCM1982028.1"/>
    </source>
</evidence>
<dbReference type="Proteomes" id="UP000031561">
    <property type="component" value="Unassembled WGS sequence"/>
</dbReference>
<dbReference type="Gene3D" id="3.40.50.300">
    <property type="entry name" value="P-loop containing nucleotide triphosphate hydrolases"/>
    <property type="match status" value="1"/>
</dbReference>
<sequence length="452" mass="53052">MIRERSDLNLPASKSIFPFRKTQREALELALSNAPVVAIAGLPGSGKTEIAMDALQTAIAHQRSTLVVSPFSSTFHRYKQLPVPFLELNNAQDYRQNVRTWVRQQLQTTQLDFVPLHWLEDLLFKELQIRKSRQFWLGLLTPEEQDDKIERLRLEIQNIFPNIHEKRRDLLMHRLRKSYRLLEQQEHLFQDYTSLSERAIEQIVDEVITHIQPLTLCHINNLKVIENRSFDLVIIEDGHHLPERQLKKVAIHAHKLVIMGELTKSNGLLDHFFHNLLPAYRIIITENHRLHPNLANHIFPALYPSQPIPYTPLLSSRNVLEQIYCRLQWIDVKSSENLIQALYQNIEDNKVENLCILTNSNQLSDQLKAQFPKLSDLVFSNFEDIVGREFHSLIYACDSHNQSPFNYGDLRIIFTRAREYITVIGNRNHFQKLFKQISSKFHYVRNIEILED</sequence>
<evidence type="ECO:0000313" key="2">
    <source>
        <dbReference type="Proteomes" id="UP000031561"/>
    </source>
</evidence>
<evidence type="ECO:0008006" key="3">
    <source>
        <dbReference type="Google" id="ProtNLM"/>
    </source>
</evidence>
<dbReference type="InterPro" id="IPR027417">
    <property type="entry name" value="P-loop_NTPase"/>
</dbReference>
<dbReference type="EMBL" id="JTHE03000027">
    <property type="protein sequence ID" value="MCM1982028.1"/>
    <property type="molecule type" value="Genomic_DNA"/>
</dbReference>
<accession>A0ABD4T0J5</accession>
<dbReference type="SUPFAM" id="SSF52540">
    <property type="entry name" value="P-loop containing nucleoside triphosphate hydrolases"/>
    <property type="match status" value="1"/>
</dbReference>
<organism evidence="1 2">
    <name type="scientific">Lyngbya confervoides BDU141951</name>
    <dbReference type="NCBI Taxonomy" id="1574623"/>
    <lineage>
        <taxon>Bacteria</taxon>
        <taxon>Bacillati</taxon>
        <taxon>Cyanobacteriota</taxon>
        <taxon>Cyanophyceae</taxon>
        <taxon>Oscillatoriophycideae</taxon>
        <taxon>Oscillatoriales</taxon>
        <taxon>Microcoleaceae</taxon>
        <taxon>Lyngbya</taxon>
    </lineage>
</organism>
<comment type="caution">
    <text evidence="1">The sequence shown here is derived from an EMBL/GenBank/DDBJ whole genome shotgun (WGS) entry which is preliminary data.</text>
</comment>
<dbReference type="RefSeq" id="WP_250833253.1">
    <property type="nucleotide sequence ID" value="NZ_JTHE03000027.1"/>
</dbReference>
<keyword evidence="2" id="KW-1185">Reference proteome</keyword>